<feature type="domain" description="C2H2-type" evidence="6">
    <location>
        <begin position="333"/>
        <end position="361"/>
    </location>
</feature>
<dbReference type="PANTHER" id="PTHR24379">
    <property type="entry name" value="KRAB AND ZINC FINGER DOMAIN-CONTAINING"/>
    <property type="match status" value="1"/>
</dbReference>
<evidence type="ECO:0000256" key="5">
    <source>
        <dbReference type="PROSITE-ProRule" id="PRU00042"/>
    </source>
</evidence>
<comment type="caution">
    <text evidence="7">The sequence shown here is derived from an EMBL/GenBank/DDBJ whole genome shotgun (WGS) entry which is preliminary data.</text>
</comment>
<keyword evidence="3 5" id="KW-0863">Zinc-finger</keyword>
<keyword evidence="4" id="KW-0862">Zinc</keyword>
<dbReference type="Gene3D" id="3.30.160.60">
    <property type="entry name" value="Classic Zinc Finger"/>
    <property type="match status" value="5"/>
</dbReference>
<dbReference type="InterPro" id="IPR036236">
    <property type="entry name" value="Znf_C2H2_sf"/>
</dbReference>
<keyword evidence="1" id="KW-0479">Metal-binding</keyword>
<dbReference type="PROSITE" id="PS50157">
    <property type="entry name" value="ZINC_FINGER_C2H2_2"/>
    <property type="match status" value="5"/>
</dbReference>
<proteinExistence type="predicted"/>
<dbReference type="AlphaFoldDB" id="A0A8J2HCX9"/>
<evidence type="ECO:0000313" key="8">
    <source>
        <dbReference type="Proteomes" id="UP000786811"/>
    </source>
</evidence>
<dbReference type="Pfam" id="PF00096">
    <property type="entry name" value="zf-C2H2"/>
    <property type="match status" value="1"/>
</dbReference>
<feature type="domain" description="C2H2-type" evidence="6">
    <location>
        <begin position="551"/>
        <end position="574"/>
    </location>
</feature>
<keyword evidence="2" id="KW-0677">Repeat</keyword>
<feature type="domain" description="C2H2-type" evidence="6">
    <location>
        <begin position="305"/>
        <end position="332"/>
    </location>
</feature>
<accession>A0A8J2HCX9</accession>
<organism evidence="7 8">
    <name type="scientific">Cotesia congregata</name>
    <name type="common">Parasitoid wasp</name>
    <name type="synonym">Apanteles congregatus</name>
    <dbReference type="NCBI Taxonomy" id="51543"/>
    <lineage>
        <taxon>Eukaryota</taxon>
        <taxon>Metazoa</taxon>
        <taxon>Ecdysozoa</taxon>
        <taxon>Arthropoda</taxon>
        <taxon>Hexapoda</taxon>
        <taxon>Insecta</taxon>
        <taxon>Pterygota</taxon>
        <taxon>Neoptera</taxon>
        <taxon>Endopterygota</taxon>
        <taxon>Hymenoptera</taxon>
        <taxon>Apocrita</taxon>
        <taxon>Ichneumonoidea</taxon>
        <taxon>Braconidae</taxon>
        <taxon>Microgastrinae</taxon>
        <taxon>Cotesia</taxon>
    </lineage>
</organism>
<sequence>MYPSEIIVISDDDDESVVEMIQNTSACDSKCNSSKTNTSIVTPVITSGFKNVKNELNELVDDDRFGNNDDENYNFLMQELSDLINSYKSNSVNQDSLIVPEISDENVDESTQNNIMGKEKHIQIVSVESLNHRINQWMDTSMEEEFVPPVDYQEQKVFEGGFNNVVANNHQDELLELNYDNSESLLQSQNDPWMKTPMNKLELKVLNKYLPMVQLTKISLSKNSINLKNFIKEELQIDANVNGPDLKPLIHQNMVNVKQEVGSELNSVNDVNQGLFICKTCIITFNSRDSFEEHIEYYHPGNKIYKCDDCHYATDTHMSMQTHRWTHIKERPFRCRLCNYGSKLQQHLKMHIRRIHTNERPFVCPHVPCMFAGAYSQDLKNHIKNKHSKNDKTVSLDSLRNNRSRSHTHLESDSSSVNLKDMKTKINSINPTEQMYPCTHCTFSTPCTNELKVHLSKHETESSENFKCDACGKRFINKDQHIRNYHTLFPSNKEIKCSFCEETFTNNYNMKVHLKTHVNKDLKKCGICLYITSSKKKFRIHMSDHRKNKLFTCNNCSKSFRSKNLCSEHRINFHYLINNF</sequence>
<evidence type="ECO:0000256" key="4">
    <source>
        <dbReference type="ARBA" id="ARBA00022833"/>
    </source>
</evidence>
<dbReference type="EMBL" id="CAJNRD030001119">
    <property type="protein sequence ID" value="CAG5090219.1"/>
    <property type="molecule type" value="Genomic_DNA"/>
</dbReference>
<evidence type="ECO:0000259" key="6">
    <source>
        <dbReference type="PROSITE" id="PS50157"/>
    </source>
</evidence>
<dbReference type="PROSITE" id="PS00028">
    <property type="entry name" value="ZINC_FINGER_C2H2_1"/>
    <property type="match status" value="3"/>
</dbReference>
<dbReference type="GO" id="GO:0008270">
    <property type="term" value="F:zinc ion binding"/>
    <property type="evidence" value="ECO:0007669"/>
    <property type="project" value="UniProtKB-KW"/>
</dbReference>
<feature type="domain" description="C2H2-type" evidence="6">
    <location>
        <begin position="495"/>
        <end position="522"/>
    </location>
</feature>
<keyword evidence="8" id="KW-1185">Reference proteome</keyword>
<evidence type="ECO:0000313" key="7">
    <source>
        <dbReference type="EMBL" id="CAG5090219.1"/>
    </source>
</evidence>
<name>A0A8J2HCX9_COTCN</name>
<dbReference type="Proteomes" id="UP000786811">
    <property type="component" value="Unassembled WGS sequence"/>
</dbReference>
<dbReference type="OrthoDB" id="8685330at2759"/>
<evidence type="ECO:0000256" key="1">
    <source>
        <dbReference type="ARBA" id="ARBA00022723"/>
    </source>
</evidence>
<protein>
    <submittedName>
        <fullName evidence="7">Similar to Ctcfl: Transcriptional repressor CTCFL (Mus musculus)</fullName>
    </submittedName>
</protein>
<dbReference type="InterPro" id="IPR013087">
    <property type="entry name" value="Znf_C2H2_type"/>
</dbReference>
<feature type="domain" description="C2H2-type" evidence="6">
    <location>
        <begin position="276"/>
        <end position="304"/>
    </location>
</feature>
<dbReference type="SUPFAM" id="SSF57667">
    <property type="entry name" value="beta-beta-alpha zinc fingers"/>
    <property type="match status" value="5"/>
</dbReference>
<dbReference type="SMART" id="SM00355">
    <property type="entry name" value="ZnF_C2H2"/>
    <property type="match status" value="9"/>
</dbReference>
<reference evidence="7" key="1">
    <citation type="submission" date="2021-04" db="EMBL/GenBank/DDBJ databases">
        <authorList>
            <person name="Chebbi M.A.C M."/>
        </authorList>
    </citation>
    <scope>NUCLEOTIDE SEQUENCE</scope>
</reference>
<dbReference type="PANTHER" id="PTHR24379:SF121">
    <property type="entry name" value="C2H2-TYPE DOMAIN-CONTAINING PROTEIN"/>
    <property type="match status" value="1"/>
</dbReference>
<evidence type="ECO:0000256" key="2">
    <source>
        <dbReference type="ARBA" id="ARBA00022737"/>
    </source>
</evidence>
<evidence type="ECO:0000256" key="3">
    <source>
        <dbReference type="ARBA" id="ARBA00022771"/>
    </source>
</evidence>
<gene>
    <name evidence="7" type="ORF">HICCMSTLAB_LOCUS5539</name>
</gene>